<sequence length="311" mass="34090">MNITTGLITPLEGIQHAPKTLTRKTAPGQAFLSGWRSHDDGVSHTVVANWPAHHPFYTAHKGHYHPLLLSETIRQSLALLSHVAHDIPLDYRLGWESYDSSVVPAAMRTRSTPAVVHVTVSHTEVTRHRLGSVRLATQITATRDGEPLGIARVRYTAHPPAIYDRLRGAYADAQASTARALPLGPALDDATRGRQTSLEDAVLSPIGESHRWQLRVNTDNRSFFDHAHDHIPGLVFLEAAAQAAQALSGAAQTVPTEFDARFLRYVELDSPCWVEATPLRRSRSGVVRTEVTGTQTGKEVFSVQVTALEHA</sequence>
<dbReference type="RefSeq" id="WP_369142067.1">
    <property type="nucleotide sequence ID" value="NZ_CP163444.1"/>
</dbReference>
<dbReference type="InterPro" id="IPR042171">
    <property type="entry name" value="Acyl-CoA_hotdog"/>
</dbReference>
<dbReference type="InterPro" id="IPR005509">
    <property type="entry name" value="AfsA_hotdog_dom"/>
</dbReference>
<feature type="domain" description="A-factor biosynthesis hotdog" evidence="1">
    <location>
        <begin position="209"/>
        <end position="305"/>
    </location>
</feature>
<dbReference type="Pfam" id="PF03756">
    <property type="entry name" value="AfsA"/>
    <property type="match status" value="2"/>
</dbReference>
<proteinExistence type="predicted"/>
<dbReference type="EMBL" id="CP163444">
    <property type="protein sequence ID" value="XDQ69324.1"/>
    <property type="molecule type" value="Genomic_DNA"/>
</dbReference>
<dbReference type="InterPro" id="IPR047757">
    <property type="entry name" value="AfsA-like"/>
</dbReference>
<dbReference type="Gene3D" id="2.40.160.210">
    <property type="entry name" value="Acyl-CoA thioesterase, double hotdog domain"/>
    <property type="match status" value="1"/>
</dbReference>
<dbReference type="AlphaFoldDB" id="A0AB39SQD3"/>
<evidence type="ECO:0000313" key="2">
    <source>
        <dbReference type="EMBL" id="XDQ69324.1"/>
    </source>
</evidence>
<dbReference type="InterPro" id="IPR029069">
    <property type="entry name" value="HotDog_dom_sf"/>
</dbReference>
<evidence type="ECO:0000259" key="1">
    <source>
        <dbReference type="Pfam" id="PF03756"/>
    </source>
</evidence>
<organism evidence="2">
    <name type="scientific">Streptomyces sp. R44</name>
    <dbReference type="NCBI Taxonomy" id="3238633"/>
    <lineage>
        <taxon>Bacteria</taxon>
        <taxon>Bacillati</taxon>
        <taxon>Actinomycetota</taxon>
        <taxon>Actinomycetes</taxon>
        <taxon>Kitasatosporales</taxon>
        <taxon>Streptomycetaceae</taxon>
        <taxon>Streptomyces</taxon>
    </lineage>
</organism>
<feature type="domain" description="A-factor biosynthesis hotdog" evidence="1">
    <location>
        <begin position="29"/>
        <end position="155"/>
    </location>
</feature>
<dbReference type="SUPFAM" id="SSF54637">
    <property type="entry name" value="Thioesterase/thiol ester dehydrase-isomerase"/>
    <property type="match status" value="1"/>
</dbReference>
<protein>
    <submittedName>
        <fullName evidence="2">ScbA/BarX family gamma-butyrolactone biosynthesis protein</fullName>
    </submittedName>
</protein>
<gene>
    <name evidence="2" type="ORF">AB5J54_01760</name>
</gene>
<reference evidence="2" key="1">
    <citation type="submission" date="2024-07" db="EMBL/GenBank/DDBJ databases">
        <authorList>
            <person name="Yu S.T."/>
        </authorList>
    </citation>
    <scope>NUCLEOTIDE SEQUENCE</scope>
    <source>
        <strain evidence="2">R44</strain>
    </source>
</reference>
<accession>A0AB39SQD3</accession>
<dbReference type="GO" id="GO:0016740">
    <property type="term" value="F:transferase activity"/>
    <property type="evidence" value="ECO:0007669"/>
    <property type="project" value="InterPro"/>
</dbReference>
<name>A0AB39SQD3_9ACTN</name>
<dbReference type="NCBIfam" id="NF041195">
    <property type="entry name" value="ScbA_BarX_GamBu"/>
    <property type="match status" value="1"/>
</dbReference>